<dbReference type="InterPro" id="IPR029058">
    <property type="entry name" value="AB_hydrolase_fold"/>
</dbReference>
<evidence type="ECO:0000313" key="1">
    <source>
        <dbReference type="EMBL" id="RRR55256.1"/>
    </source>
</evidence>
<dbReference type="Proteomes" id="UP000274117">
    <property type="component" value="Unassembled WGS sequence"/>
</dbReference>
<reference evidence="1 2" key="2">
    <citation type="submission" date="2018-12" db="EMBL/GenBank/DDBJ databases">
        <title>Whole-genome sequences of fifteen clinical Streptococcus suis strains isolated from pigs between 2006 and 2018.</title>
        <authorList>
            <person name="Stevens M.J.A."/>
            <person name="Cernela N."/>
            <person name="Spoerry Serrano N."/>
            <person name="Schmitt S."/>
            <person name="Schrenzel J."/>
            <person name="Stephan R."/>
        </authorList>
    </citation>
    <scope>NUCLEOTIDE SEQUENCE [LARGE SCALE GENOMIC DNA]</scope>
    <source>
        <strain evidence="1 2">PP422</strain>
    </source>
</reference>
<name>A0A426TIX7_STRSU</name>
<proteinExistence type="predicted"/>
<protein>
    <submittedName>
        <fullName evidence="1">Accessory Sec system protein Asp2</fullName>
    </submittedName>
</protein>
<dbReference type="GO" id="GO:0015031">
    <property type="term" value="P:protein transport"/>
    <property type="evidence" value="ECO:0007669"/>
    <property type="project" value="InterPro"/>
</dbReference>
<dbReference type="SUPFAM" id="SSF53474">
    <property type="entry name" value="alpha/beta-Hydrolases"/>
    <property type="match status" value="1"/>
</dbReference>
<accession>A0A426TIX7</accession>
<evidence type="ECO:0000313" key="2">
    <source>
        <dbReference type="Proteomes" id="UP000274117"/>
    </source>
</evidence>
<dbReference type="InterPro" id="IPR022267">
    <property type="entry name" value="Asp2"/>
</dbReference>
<dbReference type="Gene3D" id="3.40.50.1820">
    <property type="entry name" value="alpha/beta hydrolase"/>
    <property type="match status" value="1"/>
</dbReference>
<comment type="caution">
    <text evidence="1">The sequence shown here is derived from an EMBL/GenBank/DDBJ whole genome shotgun (WGS) entry which is preliminary data.</text>
</comment>
<sequence length="524" mass="59239">MKILQIGSQDWSKGKELPEDLEWLYTSAEGITDLLQDLNDAALAKIPAEKLAEMGENPKVPLYFTGILVTDSLSEKQLEPLMNSIEAYAVFMTENVEVFDIAPTGFYRRKVMSYLPIQGSQEELIVFLHMNLFSGQYGAKLKIPEIDVNPNFTGQVDYEGNVGVTFTGDFGEDFQPLMTFRYNLGTFPTSLEIWLEYIKNGDCELRLELDLIRKGSLADVFEQQILSEEEMKEPYVLARHPEVGFYSVSVSARGTGSIKTGVLHWRYSRSGLGRFILGGKRHSDAKRQEIFHYFNPGDMKPPLNVYFSGFRGAEGFEGFFMMKRLGAPFLLIADPRLEGGCFYSGTDELEGHLQSAIQEALDYLGFDSNQLILSGLSMGAFGGLYYASHFNPHAVIVGKPFTNLGETVSNLKLKRPGEFETSGDMIRNVVGGADSASVEAFNQRFWDKFGESDFHTTQFAIAYMEQDDYDGHAMERLIDYLADKDVHIFCKGYEGRHNDNSRAINRWFMAQYHKILKNDFGRDM</sequence>
<dbReference type="EMBL" id="RSDO01000002">
    <property type="protein sequence ID" value="RRR55256.1"/>
    <property type="molecule type" value="Genomic_DNA"/>
</dbReference>
<reference evidence="1 2" key="1">
    <citation type="submission" date="2018-11" db="EMBL/GenBank/DDBJ databases">
        <authorList>
            <person name="Stevens M.J."/>
            <person name="Cernela N."/>
            <person name="Spoerry Serrano N."/>
            <person name="Schmitt S."/>
            <person name="Schrenzel J."/>
            <person name="Stephan R."/>
        </authorList>
    </citation>
    <scope>NUCLEOTIDE SEQUENCE [LARGE SCALE GENOMIC DNA]</scope>
    <source>
        <strain evidence="1 2">PP422</strain>
    </source>
</reference>
<gene>
    <name evidence="1" type="primary">asp2</name>
    <name evidence="1" type="ORF">EI998_01845</name>
</gene>
<dbReference type="Pfam" id="PF16929">
    <property type="entry name" value="Asp2"/>
    <property type="match status" value="1"/>
</dbReference>
<organism evidence="1 2">
    <name type="scientific">Streptococcus suis</name>
    <dbReference type="NCBI Taxonomy" id="1307"/>
    <lineage>
        <taxon>Bacteria</taxon>
        <taxon>Bacillati</taxon>
        <taxon>Bacillota</taxon>
        <taxon>Bacilli</taxon>
        <taxon>Lactobacillales</taxon>
        <taxon>Streptococcaceae</taxon>
        <taxon>Streptococcus</taxon>
    </lineage>
</organism>
<dbReference type="NCBIfam" id="TIGR03712">
    <property type="entry name" value="acc_sec_asp2"/>
    <property type="match status" value="1"/>
</dbReference>
<dbReference type="AlphaFoldDB" id="A0A426TIX7"/>